<accession>A0A1F7X1F5</accession>
<sequence length="345" mass="39576">MMSYLEELIISINRTHKGLGELVAMMQVVVKARKMMLVVSPSGCGKSRAMEFIRRNTPDAFMPDRLSIRGLAGMEDILTSFRSVIIVDDIANSQNDYVRKTTITTLSSLVYTHRIQSQMMQSVDIEDYYGSAILGIQPILLRDVMLTPEWDASIQDKVLRYYHVQRPIEPNLGFPDVKMSYGIDFDKAIEYKPDTKLIEWKQLVALGDTQWSRARTREHMLDFLRAIACLNSRTEVINDDLIMLSRLLRAMPLESLSVSKEQLEGDRRLNNNLLALLVEYYSYGGEFSLANLVLDFHVTMAQAYRIMEHQDGLWQQISKSPTKFKPSEKLLSMLKSYKLEVKSGN</sequence>
<proteinExistence type="predicted"/>
<evidence type="ECO:0008006" key="3">
    <source>
        <dbReference type="Google" id="ProtNLM"/>
    </source>
</evidence>
<gene>
    <name evidence="1" type="ORF">A2Z67_01770</name>
</gene>
<dbReference type="AlphaFoldDB" id="A0A1F7X1F5"/>
<evidence type="ECO:0000313" key="1">
    <source>
        <dbReference type="EMBL" id="OGM08549.1"/>
    </source>
</evidence>
<reference evidence="1 2" key="1">
    <citation type="journal article" date="2016" name="Nat. Commun.">
        <title>Thousands of microbial genomes shed light on interconnected biogeochemical processes in an aquifer system.</title>
        <authorList>
            <person name="Anantharaman K."/>
            <person name="Brown C.T."/>
            <person name="Hug L.A."/>
            <person name="Sharon I."/>
            <person name="Castelle C.J."/>
            <person name="Probst A.J."/>
            <person name="Thomas B.C."/>
            <person name="Singh A."/>
            <person name="Wilkins M.J."/>
            <person name="Karaoz U."/>
            <person name="Brodie E.L."/>
            <person name="Williams K.H."/>
            <person name="Hubbard S.S."/>
            <person name="Banfield J.F."/>
        </authorList>
    </citation>
    <scope>NUCLEOTIDE SEQUENCE [LARGE SCALE GENOMIC DNA]</scope>
</reference>
<organism evidence="1 2">
    <name type="scientific">Candidatus Woesebacteria bacterium RBG_13_36_22</name>
    <dbReference type="NCBI Taxonomy" id="1802478"/>
    <lineage>
        <taxon>Bacteria</taxon>
        <taxon>Candidatus Woeseibacteriota</taxon>
    </lineage>
</organism>
<protein>
    <recommendedName>
        <fullName evidence="3">ATPase dynein-related AAA domain-containing protein</fullName>
    </recommendedName>
</protein>
<dbReference type="Proteomes" id="UP000176939">
    <property type="component" value="Unassembled WGS sequence"/>
</dbReference>
<comment type="caution">
    <text evidence="1">The sequence shown here is derived from an EMBL/GenBank/DDBJ whole genome shotgun (WGS) entry which is preliminary data.</text>
</comment>
<dbReference type="EMBL" id="MGFQ01000042">
    <property type="protein sequence ID" value="OGM08549.1"/>
    <property type="molecule type" value="Genomic_DNA"/>
</dbReference>
<evidence type="ECO:0000313" key="2">
    <source>
        <dbReference type="Proteomes" id="UP000176939"/>
    </source>
</evidence>
<name>A0A1F7X1F5_9BACT</name>